<evidence type="ECO:0000313" key="3">
    <source>
        <dbReference type="EMBL" id="QVW56835.1"/>
    </source>
</evidence>
<feature type="region of interest" description="Disordered" evidence="1">
    <location>
        <begin position="31"/>
        <end position="63"/>
    </location>
</feature>
<feature type="domain" description="Phospholipase A2-like" evidence="2">
    <location>
        <begin position="118"/>
        <end position="170"/>
    </location>
</feature>
<dbReference type="Pfam" id="PF08398">
    <property type="entry name" value="Phospholip_A2_4"/>
    <property type="match status" value="1"/>
</dbReference>
<sequence length="219" mass="22870">MSSASYYELTNNLPDVNSKKARAAQRNFEIKQERRRENLRKRQKIQHSPEIEETSFGGTSTASETAPLLGNAAASVASSGLIGGITHTLGTAGTAATGGLIGTTALIGAGITLASKDKTLPGTKYLGPGNSLDKGEPTSEVDAHAKSHDIAYSKATNQKDILDADKKSISEFGDHAIEGIAGKDSISNTIQGIAGYTGLNIKHGIEKAINKVIYPSFSG</sequence>
<proteinExistence type="predicted"/>
<reference evidence="3" key="1">
    <citation type="submission" date="2020-09" db="EMBL/GenBank/DDBJ databases">
        <title>Parvovirus dark matter in the feces of wild birds.</title>
        <authorList>
            <person name="Dai Z."/>
            <person name="Yang S."/>
            <person name="Zhang W."/>
        </authorList>
    </citation>
    <scope>NUCLEOTIDE SEQUENCE</scope>
    <source>
        <strain evidence="3">Swa134par017</strain>
    </source>
</reference>
<evidence type="ECO:0000256" key="1">
    <source>
        <dbReference type="SAM" id="MobiDB-lite"/>
    </source>
</evidence>
<dbReference type="EMBL" id="MW046573">
    <property type="protein sequence ID" value="QVW56835.1"/>
    <property type="molecule type" value="Genomic_DNA"/>
</dbReference>
<organism evidence="3">
    <name type="scientific">Cecropis daurica ambidensovirus</name>
    <dbReference type="NCBI Taxonomy" id="2794443"/>
    <lineage>
        <taxon>Viruses</taxon>
        <taxon>Monodnaviria</taxon>
        <taxon>Shotokuvirae</taxon>
        <taxon>Cossaviricota</taxon>
        <taxon>Quintoviricetes</taxon>
        <taxon>Piccovirales</taxon>
        <taxon>Parvoviridae</taxon>
        <taxon>Densovirinae</taxon>
        <taxon>Ambidensovirus</taxon>
    </lineage>
</organism>
<protein>
    <recommendedName>
        <fullName evidence="2">Phospholipase A2-like domain-containing protein</fullName>
    </recommendedName>
</protein>
<accession>A0A8E7G1R2</accession>
<dbReference type="InterPro" id="IPR013607">
    <property type="entry name" value="Phospholipase_A2-like"/>
</dbReference>
<evidence type="ECO:0000259" key="2">
    <source>
        <dbReference type="Pfam" id="PF08398"/>
    </source>
</evidence>
<name>A0A8E7G1R2_9VIRU</name>
<dbReference type="GO" id="GO:0005198">
    <property type="term" value="F:structural molecule activity"/>
    <property type="evidence" value="ECO:0007669"/>
    <property type="project" value="InterPro"/>
</dbReference>